<sequence length="294" mass="31260">MVKNLVSKAPLTSPVLLYNRTQSRATTLAQTLGPTSATVAPTLSAAITPSSIIFLCLGDDAAVEQTLDTAITTTSLAGKLFVDCSTVHPDMTRKVERLLESHGASFVACPVFGAPAMADAGKLICVLAGKKEAVARVKPYCANVMGRANLDLSETSSDPGRATMLKVLGNTIIFSMVEAVAEGMVVAEKSGLGTDALHSFLELMFPGPYVGYSGRMISGDYFTLEEPLFAVDLARKDVRHAIDMAGQVGARMKGTELVDEHLKEVKKEKGEKGDIAAIYGVVRKEAGMKFENKE</sequence>
<feature type="domain" description="3-hydroxyisobutyrate dehydrogenase-like NAD-binding" evidence="6">
    <location>
        <begin position="160"/>
        <end position="281"/>
    </location>
</feature>
<dbReference type="Proteomes" id="UP000224634">
    <property type="component" value="Unassembled WGS sequence"/>
</dbReference>
<dbReference type="InterPro" id="IPR015815">
    <property type="entry name" value="HIBADH-related"/>
</dbReference>
<dbReference type="Gene3D" id="3.40.50.720">
    <property type="entry name" value="NAD(P)-binding Rossmann-like Domain"/>
    <property type="match status" value="1"/>
</dbReference>
<name>A0A2B7Z3Y1_POLH7</name>
<evidence type="ECO:0000313" key="8">
    <source>
        <dbReference type="Proteomes" id="UP000224634"/>
    </source>
</evidence>
<dbReference type="PANTHER" id="PTHR43580">
    <property type="entry name" value="OXIDOREDUCTASE GLYR1-RELATED"/>
    <property type="match status" value="1"/>
</dbReference>
<dbReference type="AlphaFoldDB" id="A0A2B7Z3Y1"/>
<keyword evidence="2" id="KW-0560">Oxidoreductase</keyword>
<dbReference type="OrthoDB" id="435038at2759"/>
<dbReference type="STRING" id="1447883.A0A2B7Z3Y1"/>
<dbReference type="EMBL" id="PDNA01000002">
    <property type="protein sequence ID" value="PGH27949.1"/>
    <property type="molecule type" value="Genomic_DNA"/>
</dbReference>
<comment type="caution">
    <text evidence="7">The sequence shown here is derived from an EMBL/GenBank/DDBJ whole genome shotgun (WGS) entry which is preliminary data.</text>
</comment>
<dbReference type="SUPFAM" id="SSF48179">
    <property type="entry name" value="6-phosphogluconate dehydrogenase C-terminal domain-like"/>
    <property type="match status" value="1"/>
</dbReference>
<evidence type="ECO:0000256" key="1">
    <source>
        <dbReference type="ARBA" id="ARBA00007598"/>
    </source>
</evidence>
<dbReference type="InterPro" id="IPR013328">
    <property type="entry name" value="6PGD_dom2"/>
</dbReference>
<dbReference type="InterPro" id="IPR029154">
    <property type="entry name" value="HIBADH-like_NADP-bd"/>
</dbReference>
<dbReference type="InterPro" id="IPR036291">
    <property type="entry name" value="NAD(P)-bd_dom_sf"/>
</dbReference>
<comment type="similarity">
    <text evidence="1">Belongs to the HIBADH-related family. NP60 subfamily.</text>
</comment>
<dbReference type="PANTHER" id="PTHR43580:SF3">
    <property type="entry name" value="6-PHOSPHOGLUCONATE DEHYDROGENASE FAMILY PROTEIN (AFU_ORTHOLOGUE AFUA_2G11600)"/>
    <property type="match status" value="1"/>
</dbReference>
<evidence type="ECO:0000259" key="6">
    <source>
        <dbReference type="Pfam" id="PF14833"/>
    </source>
</evidence>
<protein>
    <recommendedName>
        <fullName evidence="9">6-phosphogluconate dehydrogenase NADP-binding domain-containing protein</fullName>
    </recommendedName>
</protein>
<organism evidence="7 8">
    <name type="scientific">Polytolypa hystricis (strain UAMH7299)</name>
    <dbReference type="NCBI Taxonomy" id="1447883"/>
    <lineage>
        <taxon>Eukaryota</taxon>
        <taxon>Fungi</taxon>
        <taxon>Dikarya</taxon>
        <taxon>Ascomycota</taxon>
        <taxon>Pezizomycotina</taxon>
        <taxon>Eurotiomycetes</taxon>
        <taxon>Eurotiomycetidae</taxon>
        <taxon>Onygenales</taxon>
        <taxon>Onygenales incertae sedis</taxon>
        <taxon>Polytolypa</taxon>
    </lineage>
</organism>
<evidence type="ECO:0008006" key="9">
    <source>
        <dbReference type="Google" id="ProtNLM"/>
    </source>
</evidence>
<evidence type="ECO:0000313" key="7">
    <source>
        <dbReference type="EMBL" id="PGH27949.1"/>
    </source>
</evidence>
<keyword evidence="3" id="KW-0520">NAD</keyword>
<dbReference type="InterPro" id="IPR008927">
    <property type="entry name" value="6-PGluconate_DH-like_C_sf"/>
</dbReference>
<evidence type="ECO:0000256" key="4">
    <source>
        <dbReference type="PIRSR" id="PIRSR000103-1"/>
    </source>
</evidence>
<dbReference type="SUPFAM" id="SSF51735">
    <property type="entry name" value="NAD(P)-binding Rossmann-fold domains"/>
    <property type="match status" value="1"/>
</dbReference>
<reference evidence="7 8" key="1">
    <citation type="submission" date="2017-10" db="EMBL/GenBank/DDBJ databases">
        <title>Comparative genomics in systemic dimorphic fungi from Ajellomycetaceae.</title>
        <authorList>
            <person name="Munoz J.F."/>
            <person name="Mcewen J.G."/>
            <person name="Clay O.K."/>
            <person name="Cuomo C.A."/>
        </authorList>
    </citation>
    <scope>NUCLEOTIDE SEQUENCE [LARGE SCALE GENOMIC DNA]</scope>
    <source>
        <strain evidence="7 8">UAMH7299</strain>
    </source>
</reference>
<gene>
    <name evidence="7" type="ORF">AJ80_00203</name>
</gene>
<proteinExistence type="inferred from homology"/>
<dbReference type="Pfam" id="PF14833">
    <property type="entry name" value="NAD_binding_11"/>
    <property type="match status" value="1"/>
</dbReference>
<evidence type="ECO:0000256" key="2">
    <source>
        <dbReference type="ARBA" id="ARBA00023002"/>
    </source>
</evidence>
<dbReference type="GO" id="GO:0051287">
    <property type="term" value="F:NAD binding"/>
    <property type="evidence" value="ECO:0007669"/>
    <property type="project" value="InterPro"/>
</dbReference>
<dbReference type="Pfam" id="PF03446">
    <property type="entry name" value="NAD_binding_2"/>
    <property type="match status" value="1"/>
</dbReference>
<dbReference type="InterPro" id="IPR051265">
    <property type="entry name" value="HIBADH-related_NP60_sf"/>
</dbReference>
<evidence type="ECO:0000259" key="5">
    <source>
        <dbReference type="Pfam" id="PF03446"/>
    </source>
</evidence>
<dbReference type="PIRSF" id="PIRSF000103">
    <property type="entry name" value="HIBADH"/>
    <property type="match status" value="1"/>
</dbReference>
<evidence type="ECO:0000256" key="3">
    <source>
        <dbReference type="ARBA" id="ARBA00023027"/>
    </source>
</evidence>
<accession>A0A2B7Z3Y1</accession>
<dbReference type="GO" id="GO:0016491">
    <property type="term" value="F:oxidoreductase activity"/>
    <property type="evidence" value="ECO:0007669"/>
    <property type="project" value="UniProtKB-KW"/>
</dbReference>
<feature type="active site" evidence="4">
    <location>
        <position position="166"/>
    </location>
</feature>
<feature type="domain" description="6-phosphogluconate dehydrogenase NADP-binding" evidence="5">
    <location>
        <begin position="13"/>
        <end position="141"/>
    </location>
</feature>
<dbReference type="GO" id="GO:0050661">
    <property type="term" value="F:NADP binding"/>
    <property type="evidence" value="ECO:0007669"/>
    <property type="project" value="InterPro"/>
</dbReference>
<keyword evidence="8" id="KW-1185">Reference proteome</keyword>
<dbReference type="Gene3D" id="1.10.1040.10">
    <property type="entry name" value="N-(1-d-carboxylethyl)-l-norvaline Dehydrogenase, domain 2"/>
    <property type="match status" value="1"/>
</dbReference>
<dbReference type="InterPro" id="IPR006115">
    <property type="entry name" value="6PGDH_NADP-bd"/>
</dbReference>